<dbReference type="CDD" id="cd00067">
    <property type="entry name" value="GAL4"/>
    <property type="match status" value="1"/>
</dbReference>
<feature type="compositionally biased region" description="Basic and acidic residues" evidence="3">
    <location>
        <begin position="1088"/>
        <end position="1100"/>
    </location>
</feature>
<feature type="region of interest" description="Disordered" evidence="3">
    <location>
        <begin position="784"/>
        <end position="813"/>
    </location>
</feature>
<dbReference type="GO" id="GO:0045944">
    <property type="term" value="P:positive regulation of transcription by RNA polymerase II"/>
    <property type="evidence" value="ECO:0007669"/>
    <property type="project" value="TreeGrafter"/>
</dbReference>
<dbReference type="GO" id="GO:0000976">
    <property type="term" value="F:transcription cis-regulatory region binding"/>
    <property type="evidence" value="ECO:0007669"/>
    <property type="project" value="TreeGrafter"/>
</dbReference>
<dbReference type="PROSITE" id="PS00463">
    <property type="entry name" value="ZN2_CY6_FUNGAL_1"/>
    <property type="match status" value="1"/>
</dbReference>
<dbReference type="Gene3D" id="4.10.240.10">
    <property type="entry name" value="Zn(2)-C6 fungal-type DNA-binding domain"/>
    <property type="match status" value="1"/>
</dbReference>
<dbReference type="SUPFAM" id="SSF57701">
    <property type="entry name" value="Zn2/Cys6 DNA-binding domain"/>
    <property type="match status" value="1"/>
</dbReference>
<proteinExistence type="predicted"/>
<accession>A0A6G1KN60</accession>
<dbReference type="SMART" id="SM00066">
    <property type="entry name" value="GAL4"/>
    <property type="match status" value="1"/>
</dbReference>
<keyword evidence="2" id="KW-0539">Nucleus</keyword>
<evidence type="ECO:0000256" key="2">
    <source>
        <dbReference type="ARBA" id="ARBA00023242"/>
    </source>
</evidence>
<dbReference type="AlphaFoldDB" id="A0A6G1KN60"/>
<feature type="region of interest" description="Disordered" evidence="3">
    <location>
        <begin position="1067"/>
        <end position="1100"/>
    </location>
</feature>
<dbReference type="InterPro" id="IPR001138">
    <property type="entry name" value="Zn2Cys6_DnaBD"/>
</dbReference>
<feature type="region of interest" description="Disordered" evidence="3">
    <location>
        <begin position="239"/>
        <end position="268"/>
    </location>
</feature>
<feature type="compositionally biased region" description="Low complexity" evidence="3">
    <location>
        <begin position="1"/>
        <end position="22"/>
    </location>
</feature>
<protein>
    <recommendedName>
        <fullName evidence="4">Zn(2)-C6 fungal-type domain-containing protein</fullName>
    </recommendedName>
</protein>
<evidence type="ECO:0000256" key="3">
    <source>
        <dbReference type="SAM" id="MobiDB-lite"/>
    </source>
</evidence>
<dbReference type="InterPro" id="IPR036864">
    <property type="entry name" value="Zn2-C6_fun-type_DNA-bd_sf"/>
</dbReference>
<sequence>MSSADPGPSSGPGDVSPTGSGTATNPKMRKRTKTGCLTCRKRRIKCGEERPTCGNCIKSKRQCEGYNQRLVFKNPIGDWPNHPGVVSELPYHSSMLPGTRNPVYRNGPSTQPQESALTSIRPRPLTNYDFSHVQTGPVPGLDPINTQVVARGPRPYPQDLNYQQSLSHSPLHQQPLHSPHHQLPTPTSATSFFSQPSPIHAKFPLQYTHDANMNTYEPRYPHNHHYQQAPVSYDAHVDHKPAGPHPPQEHAMYQQHQRVPHTPDAQNSYQQQSIPVHADDYPQYPDQIPPMNRYTSHSQFQNQQPRAATHVDMSQGASYVLPPAIPHADFSHAKFHPVGSDVKYVPQHAVLGMSPVSHITQQNAPQLQLSGFGGDDHVSPTQVLDEAAIEYQDDDYYDIQSDEDNDDYMLDRDNGDHEDTVALSRDYSLIRHIQTTGELAVRSYDAFIYHGMLSHYVPENVANPLKNPKTARIFAHFIHVTGPSLSIYERNPRNPTSIFHGPTPPALQSLWTDILPLKALNHQGLLHAMLALASLHIARLQGASITPSYKHYAYALKRLGRSLGNPKKRLTIQTLATSLLLAFYEVMTAEHVKWSTHLVGAAHLLAELDLRSLTQEARHLKAEQTTRENPDTIIHQNPDMIIHQRQSGQTIRKSAMMPDEAMVGTIVGKKVDYDDFGGVLEEEEGNTKQQERRRTSGKVDLRSFETLQDLYWWYARHDAFQSIVSGNPLIMAYRHWSDCPPRAPLGRGDALYGSHDHIILLVGRIADFTVRDRERKLRQVEAHGGQWRPTPGMPGTGGMGGPSMGPPSPHVQRTGPPPAMPNFYGMAPTRPPIPLPASYANPNFVPHQHSPPMPNEPHPEPSNLPAAYEAALADWNSISQAHATVARFLANTESFAPLPPDLYPPSLHGNMTPFGPALMHRSYSVSVLWTLLHLSNILLLRSHPAMPPAAMVAASVCAPATQPYAMLIGRICAGMHIPTSDATALTPSLGATLIESTMSLFFAGIQYQDPVQRDWLITRLLEIDRRTGWASAGVIARGCETSWERAADLGRGPPYDRRRTRRLGEQGPVILDDPSSATTDAKWTNGRARGEKEWSKERDTWEKDGEERRFVVNYRTSMVPWAMNLLATDEDLRVGMERVGLGGEINVAGTTRERGG</sequence>
<feature type="domain" description="Zn(2)-C6 fungal-type" evidence="4">
    <location>
        <begin position="35"/>
        <end position="63"/>
    </location>
</feature>
<dbReference type="PROSITE" id="PS50048">
    <property type="entry name" value="ZN2_CY6_FUNGAL_2"/>
    <property type="match status" value="1"/>
</dbReference>
<dbReference type="EMBL" id="MU005765">
    <property type="protein sequence ID" value="KAF2714284.1"/>
    <property type="molecule type" value="Genomic_DNA"/>
</dbReference>
<feature type="compositionally biased region" description="Gly residues" evidence="3">
    <location>
        <begin position="794"/>
        <end position="803"/>
    </location>
</feature>
<evidence type="ECO:0000313" key="6">
    <source>
        <dbReference type="Proteomes" id="UP000799428"/>
    </source>
</evidence>
<dbReference type="Pfam" id="PF00172">
    <property type="entry name" value="Zn_clus"/>
    <property type="match status" value="1"/>
</dbReference>
<feature type="compositionally biased region" description="Pro residues" evidence="3">
    <location>
        <begin position="804"/>
        <end position="813"/>
    </location>
</feature>
<evidence type="ECO:0000259" key="4">
    <source>
        <dbReference type="PROSITE" id="PS50048"/>
    </source>
</evidence>
<dbReference type="PANTHER" id="PTHR37534:SF23">
    <property type="entry name" value="ZN(II)2CYS6 TRANSCRIPTION FACTOR (EUROFUNG)"/>
    <property type="match status" value="1"/>
</dbReference>
<organism evidence="5 6">
    <name type="scientific">Pleomassaria siparia CBS 279.74</name>
    <dbReference type="NCBI Taxonomy" id="1314801"/>
    <lineage>
        <taxon>Eukaryota</taxon>
        <taxon>Fungi</taxon>
        <taxon>Dikarya</taxon>
        <taxon>Ascomycota</taxon>
        <taxon>Pezizomycotina</taxon>
        <taxon>Dothideomycetes</taxon>
        <taxon>Pleosporomycetidae</taxon>
        <taxon>Pleosporales</taxon>
        <taxon>Pleomassariaceae</taxon>
        <taxon>Pleomassaria</taxon>
    </lineage>
</organism>
<keyword evidence="6" id="KW-1185">Reference proteome</keyword>
<feature type="compositionally biased region" description="Low complexity" evidence="3">
    <location>
        <begin position="163"/>
        <end position="188"/>
    </location>
</feature>
<dbReference type="Pfam" id="PF11951">
    <property type="entry name" value="Fungal_trans_2"/>
    <property type="match status" value="1"/>
</dbReference>
<gene>
    <name evidence="5" type="ORF">K504DRAFT_369229</name>
</gene>
<dbReference type="GO" id="GO:0008270">
    <property type="term" value="F:zinc ion binding"/>
    <property type="evidence" value="ECO:0007669"/>
    <property type="project" value="InterPro"/>
</dbReference>
<feature type="region of interest" description="Disordered" evidence="3">
    <location>
        <begin position="1"/>
        <end position="32"/>
    </location>
</feature>
<feature type="region of interest" description="Disordered" evidence="3">
    <location>
        <begin position="136"/>
        <end position="194"/>
    </location>
</feature>
<evidence type="ECO:0000256" key="1">
    <source>
        <dbReference type="ARBA" id="ARBA00004123"/>
    </source>
</evidence>
<dbReference type="Proteomes" id="UP000799428">
    <property type="component" value="Unassembled WGS sequence"/>
</dbReference>
<dbReference type="GO" id="GO:0005634">
    <property type="term" value="C:nucleus"/>
    <property type="evidence" value="ECO:0007669"/>
    <property type="project" value="UniProtKB-SubCell"/>
</dbReference>
<dbReference type="InterPro" id="IPR021858">
    <property type="entry name" value="Fun_TF"/>
</dbReference>
<dbReference type="PANTHER" id="PTHR37534">
    <property type="entry name" value="TRANSCRIPTIONAL ACTIVATOR PROTEIN UGA3"/>
    <property type="match status" value="1"/>
</dbReference>
<reference evidence="5" key="1">
    <citation type="journal article" date="2020" name="Stud. Mycol.">
        <title>101 Dothideomycetes genomes: a test case for predicting lifestyles and emergence of pathogens.</title>
        <authorList>
            <person name="Haridas S."/>
            <person name="Albert R."/>
            <person name="Binder M."/>
            <person name="Bloem J."/>
            <person name="Labutti K."/>
            <person name="Salamov A."/>
            <person name="Andreopoulos B."/>
            <person name="Baker S."/>
            <person name="Barry K."/>
            <person name="Bills G."/>
            <person name="Bluhm B."/>
            <person name="Cannon C."/>
            <person name="Castanera R."/>
            <person name="Culley D."/>
            <person name="Daum C."/>
            <person name="Ezra D."/>
            <person name="Gonzalez J."/>
            <person name="Henrissat B."/>
            <person name="Kuo A."/>
            <person name="Liang C."/>
            <person name="Lipzen A."/>
            <person name="Lutzoni F."/>
            <person name="Magnuson J."/>
            <person name="Mondo S."/>
            <person name="Nolan M."/>
            <person name="Ohm R."/>
            <person name="Pangilinan J."/>
            <person name="Park H.-J."/>
            <person name="Ramirez L."/>
            <person name="Alfaro M."/>
            <person name="Sun H."/>
            <person name="Tritt A."/>
            <person name="Yoshinaga Y."/>
            <person name="Zwiers L.-H."/>
            <person name="Turgeon B."/>
            <person name="Goodwin S."/>
            <person name="Spatafora J."/>
            <person name="Crous P."/>
            <person name="Grigoriev I."/>
        </authorList>
    </citation>
    <scope>NUCLEOTIDE SEQUENCE</scope>
    <source>
        <strain evidence="5">CBS 279.74</strain>
    </source>
</reference>
<name>A0A6G1KN60_9PLEO</name>
<evidence type="ECO:0000313" key="5">
    <source>
        <dbReference type="EMBL" id="KAF2714284.1"/>
    </source>
</evidence>
<dbReference type="GO" id="GO:0000981">
    <property type="term" value="F:DNA-binding transcription factor activity, RNA polymerase II-specific"/>
    <property type="evidence" value="ECO:0007669"/>
    <property type="project" value="InterPro"/>
</dbReference>
<dbReference type="CDD" id="cd12148">
    <property type="entry name" value="fungal_TF_MHR"/>
    <property type="match status" value="1"/>
</dbReference>
<dbReference type="OrthoDB" id="5391043at2759"/>
<comment type="subcellular location">
    <subcellularLocation>
        <location evidence="1">Nucleus</location>
    </subcellularLocation>
</comment>